<keyword evidence="2" id="KW-1185">Reference proteome</keyword>
<evidence type="ECO:0000313" key="2">
    <source>
        <dbReference type="Proteomes" id="UP001320706"/>
    </source>
</evidence>
<comment type="caution">
    <text evidence="1">The sequence shown here is derived from an EMBL/GenBank/DDBJ whole genome shotgun (WGS) entry which is preliminary data.</text>
</comment>
<proteinExistence type="predicted"/>
<gene>
    <name evidence="1" type="ORF">M8818_007410</name>
</gene>
<protein>
    <submittedName>
        <fullName evidence="1">Uncharacterized protein</fullName>
    </submittedName>
</protein>
<reference evidence="1" key="1">
    <citation type="submission" date="2024-02" db="EMBL/GenBank/DDBJ databases">
        <title>Metagenome Assembled Genome of Zalaria obscura JY119.</title>
        <authorList>
            <person name="Vighnesh L."/>
            <person name="Jagadeeshwari U."/>
            <person name="Venkata Ramana C."/>
            <person name="Sasikala C."/>
        </authorList>
    </citation>
    <scope>NUCLEOTIDE SEQUENCE</scope>
    <source>
        <strain evidence="1">JY119</strain>
    </source>
</reference>
<sequence length="174" mass="18406">MEILPLIGFSLLRVSTDQHVKYAGVYLAAIGAFPGGSGFLSWGLNNAAGPAVRAVSGAVIVSLGSLGAIVATWAYLPNDAPRYPIGHSINIGSSAAVLVLAIAGLLYCLWENRMRAQGKRDSRLEGLSEQEEVNLGHHHPSFSDMGIDEVMIQLQPPQSGGYDVQQTLQHGTGL</sequence>
<name>A0ACC3S3W6_9PEZI</name>
<dbReference type="Proteomes" id="UP001320706">
    <property type="component" value="Unassembled WGS sequence"/>
</dbReference>
<organism evidence="1 2">
    <name type="scientific">Zalaria obscura</name>
    <dbReference type="NCBI Taxonomy" id="2024903"/>
    <lineage>
        <taxon>Eukaryota</taxon>
        <taxon>Fungi</taxon>
        <taxon>Dikarya</taxon>
        <taxon>Ascomycota</taxon>
        <taxon>Pezizomycotina</taxon>
        <taxon>Dothideomycetes</taxon>
        <taxon>Dothideomycetidae</taxon>
        <taxon>Dothideales</taxon>
        <taxon>Zalariaceae</taxon>
        <taxon>Zalaria</taxon>
    </lineage>
</organism>
<evidence type="ECO:0000313" key="1">
    <source>
        <dbReference type="EMBL" id="KAK8194222.1"/>
    </source>
</evidence>
<accession>A0ACC3S3W6</accession>
<dbReference type="EMBL" id="JAMKPW020000043">
    <property type="protein sequence ID" value="KAK8194222.1"/>
    <property type="molecule type" value="Genomic_DNA"/>
</dbReference>